<dbReference type="InterPro" id="IPR021429">
    <property type="entry name" value="Mediator_Med24"/>
</dbReference>
<evidence type="ECO:0000256" key="7">
    <source>
        <dbReference type="ARBA" id="ARBA00023242"/>
    </source>
</evidence>
<keyword evidence="5" id="KW-0010">Activator</keyword>
<reference evidence="9" key="2">
    <citation type="submission" date="2020-11" db="EMBL/GenBank/DDBJ databases">
        <authorList>
            <person name="McCartney M.A."/>
            <person name="Auch B."/>
            <person name="Kono T."/>
            <person name="Mallez S."/>
            <person name="Becker A."/>
            <person name="Gohl D.M."/>
            <person name="Silverstein K.A.T."/>
            <person name="Koren S."/>
            <person name="Bechman K.B."/>
            <person name="Herman A."/>
            <person name="Abrahante J.E."/>
            <person name="Garbe J."/>
        </authorList>
    </citation>
    <scope>NUCLEOTIDE SEQUENCE</scope>
    <source>
        <strain evidence="9">Duluth1</strain>
        <tissue evidence="9">Whole animal</tissue>
    </source>
</reference>
<sequence length="61" mass="6726">MCALSPIFSLQTLEADYSKNQESLLGVLQHMLSGKSFELILNAAAAIGKLQVFLVKLIRYV</sequence>
<dbReference type="EMBL" id="JAIWYP010000013">
    <property type="protein sequence ID" value="KAH3718113.1"/>
    <property type="molecule type" value="Genomic_DNA"/>
</dbReference>
<keyword evidence="6" id="KW-0804">Transcription</keyword>
<dbReference type="AlphaFoldDB" id="A0A9D4HHZ9"/>
<dbReference type="GO" id="GO:0060261">
    <property type="term" value="P:positive regulation of transcription initiation by RNA polymerase II"/>
    <property type="evidence" value="ECO:0007669"/>
    <property type="project" value="TreeGrafter"/>
</dbReference>
<dbReference type="Proteomes" id="UP000828390">
    <property type="component" value="Unassembled WGS sequence"/>
</dbReference>
<evidence type="ECO:0000256" key="8">
    <source>
        <dbReference type="ARBA" id="ARBA00031960"/>
    </source>
</evidence>
<evidence type="ECO:0000256" key="5">
    <source>
        <dbReference type="ARBA" id="ARBA00023159"/>
    </source>
</evidence>
<keyword evidence="7" id="KW-0539">Nucleus</keyword>
<keyword evidence="4" id="KW-0805">Transcription regulation</keyword>
<evidence type="ECO:0000256" key="6">
    <source>
        <dbReference type="ARBA" id="ARBA00023163"/>
    </source>
</evidence>
<dbReference type="PANTHER" id="PTHR12898">
    <property type="entry name" value="MEDIATOR OF RNA POLYMERASE II TRANSCRIPTION SUBUNIT 24"/>
    <property type="match status" value="1"/>
</dbReference>
<reference evidence="9" key="1">
    <citation type="journal article" date="2019" name="bioRxiv">
        <title>The Genome of the Zebra Mussel, Dreissena polymorpha: A Resource for Invasive Species Research.</title>
        <authorList>
            <person name="McCartney M.A."/>
            <person name="Auch B."/>
            <person name="Kono T."/>
            <person name="Mallez S."/>
            <person name="Zhang Y."/>
            <person name="Obille A."/>
            <person name="Becker A."/>
            <person name="Abrahante J.E."/>
            <person name="Garbe J."/>
            <person name="Badalamenti J.P."/>
            <person name="Herman A."/>
            <person name="Mangelson H."/>
            <person name="Liachko I."/>
            <person name="Sullivan S."/>
            <person name="Sone E.D."/>
            <person name="Koren S."/>
            <person name="Silverstein K.A.T."/>
            <person name="Beckman K.B."/>
            <person name="Gohl D.M."/>
        </authorList>
    </citation>
    <scope>NUCLEOTIDE SEQUENCE</scope>
    <source>
        <strain evidence="9">Duluth1</strain>
        <tissue evidence="9">Whole animal</tissue>
    </source>
</reference>
<proteinExistence type="inferred from homology"/>
<name>A0A9D4HHZ9_DREPO</name>
<comment type="caution">
    <text evidence="9">The sequence shown here is derived from an EMBL/GenBank/DDBJ whole genome shotgun (WGS) entry which is preliminary data.</text>
</comment>
<evidence type="ECO:0000313" key="9">
    <source>
        <dbReference type="EMBL" id="KAH3718113.1"/>
    </source>
</evidence>
<dbReference type="PANTHER" id="PTHR12898:SF1">
    <property type="entry name" value="MEDIATOR OF RNA POLYMERASE II TRANSCRIPTION SUBUNIT 24"/>
    <property type="match status" value="1"/>
</dbReference>
<evidence type="ECO:0000256" key="2">
    <source>
        <dbReference type="ARBA" id="ARBA00007864"/>
    </source>
</evidence>
<dbReference type="Pfam" id="PF11277">
    <property type="entry name" value="Med24_N"/>
    <property type="match status" value="1"/>
</dbReference>
<comment type="subcellular location">
    <subcellularLocation>
        <location evidence="1">Nucleus</location>
    </subcellularLocation>
</comment>
<dbReference type="GO" id="GO:0003712">
    <property type="term" value="F:transcription coregulator activity"/>
    <property type="evidence" value="ECO:0007669"/>
    <property type="project" value="TreeGrafter"/>
</dbReference>
<organism evidence="9 10">
    <name type="scientific">Dreissena polymorpha</name>
    <name type="common">Zebra mussel</name>
    <name type="synonym">Mytilus polymorpha</name>
    <dbReference type="NCBI Taxonomy" id="45954"/>
    <lineage>
        <taxon>Eukaryota</taxon>
        <taxon>Metazoa</taxon>
        <taxon>Spiralia</taxon>
        <taxon>Lophotrochozoa</taxon>
        <taxon>Mollusca</taxon>
        <taxon>Bivalvia</taxon>
        <taxon>Autobranchia</taxon>
        <taxon>Heteroconchia</taxon>
        <taxon>Euheterodonta</taxon>
        <taxon>Imparidentia</taxon>
        <taxon>Neoheterodontei</taxon>
        <taxon>Myida</taxon>
        <taxon>Dreissenoidea</taxon>
        <taxon>Dreissenidae</taxon>
        <taxon>Dreissena</taxon>
    </lineage>
</organism>
<dbReference type="GO" id="GO:0016592">
    <property type="term" value="C:mediator complex"/>
    <property type="evidence" value="ECO:0007669"/>
    <property type="project" value="InterPro"/>
</dbReference>
<evidence type="ECO:0000256" key="1">
    <source>
        <dbReference type="ARBA" id="ARBA00004123"/>
    </source>
</evidence>
<keyword evidence="10" id="KW-1185">Reference proteome</keyword>
<evidence type="ECO:0000256" key="4">
    <source>
        <dbReference type="ARBA" id="ARBA00023015"/>
    </source>
</evidence>
<accession>A0A9D4HHZ9</accession>
<evidence type="ECO:0000256" key="3">
    <source>
        <dbReference type="ARBA" id="ARBA00019693"/>
    </source>
</evidence>
<protein>
    <recommendedName>
        <fullName evidence="3">Mediator of RNA polymerase II transcription subunit 24</fullName>
    </recommendedName>
    <alternativeName>
        <fullName evidence="8">Mediator complex subunit 24</fullName>
    </alternativeName>
</protein>
<comment type="similarity">
    <text evidence="2">Belongs to the Mediator complex subunit 24 family.</text>
</comment>
<gene>
    <name evidence="9" type="ORF">DPMN_060912</name>
</gene>
<evidence type="ECO:0000313" key="10">
    <source>
        <dbReference type="Proteomes" id="UP000828390"/>
    </source>
</evidence>